<dbReference type="Pfam" id="PF05234">
    <property type="entry name" value="UAF_Rrn10"/>
    <property type="match status" value="1"/>
</dbReference>
<evidence type="ECO:0000313" key="1">
    <source>
        <dbReference type="EMBL" id="EGV60671.1"/>
    </source>
</evidence>
<reference evidence="1 2" key="1">
    <citation type="journal article" date="2011" name="Proc. Natl. Acad. Sci. U.S.A.">
        <title>Comparative genomics of xylose-fermenting fungi for enhanced biofuel production.</title>
        <authorList>
            <person name="Wohlbach D.J."/>
            <person name="Kuo A."/>
            <person name="Sato T.K."/>
            <person name="Potts K.M."/>
            <person name="Salamov A.A."/>
            <person name="LaButti K.M."/>
            <person name="Sun H."/>
            <person name="Clum A."/>
            <person name="Pangilinan J.L."/>
            <person name="Lindquist E.A."/>
            <person name="Lucas S."/>
            <person name="Lapidus A."/>
            <person name="Jin M."/>
            <person name="Gunawan C."/>
            <person name="Balan V."/>
            <person name="Dale B.E."/>
            <person name="Jeffries T.W."/>
            <person name="Zinkel R."/>
            <person name="Barry K.W."/>
            <person name="Grigoriev I.V."/>
            <person name="Gasch A.P."/>
        </authorList>
    </citation>
    <scope>NUCLEOTIDE SEQUENCE [LARGE SCALE GENOMIC DNA]</scope>
    <source>
        <strain evidence="2">ATCC 10573 / BCRC 21748 / CBS 615 / JCM 9827 / NBRC 10315 / NRRL Y-1498 / VKM Y-70</strain>
    </source>
</reference>
<dbReference type="PANTHER" id="PTHR28054">
    <property type="entry name" value="RNA POLYMERASE I-SPECIFIC TRANSCRIPTION INITIATION FACTOR RRN10"/>
    <property type="match status" value="1"/>
</dbReference>
<dbReference type="Proteomes" id="UP000000707">
    <property type="component" value="Unassembled WGS sequence"/>
</dbReference>
<keyword evidence="2" id="KW-1185">Reference proteome</keyword>
<sequence length="183" mass="21348">MHQHSIYEVCNDQFVQNRIVDDSVKRRNIQGVSVKNHTVVVDLDKYRDPLEDILRTKGVYVSPDEMFRSSPNMVVDVPFQSREEFEDLELPDSELLKVLHYYVSNRSANQGWRLEKKLDETALLAFGMLVEKWADDIVDENVARMFIEQQTRDNKRLPVDGDEVEDETAQDAEVVQEALRAYE</sequence>
<accession>G3BFE8</accession>
<gene>
    <name evidence="1" type="ORF">CANTEDRAFT_116727</name>
</gene>
<organism evidence="2">
    <name type="scientific">Candida tenuis (strain ATCC 10573 / BCRC 21748 / CBS 615 / JCM 9827 / NBRC 10315 / NRRL Y-1498 / VKM Y-70)</name>
    <name type="common">Yeast</name>
    <name type="synonym">Yamadazyma tenuis</name>
    <dbReference type="NCBI Taxonomy" id="590646"/>
    <lineage>
        <taxon>Eukaryota</taxon>
        <taxon>Fungi</taxon>
        <taxon>Dikarya</taxon>
        <taxon>Ascomycota</taxon>
        <taxon>Saccharomycotina</taxon>
        <taxon>Pichiomycetes</taxon>
        <taxon>Debaryomycetaceae</taxon>
        <taxon>Yamadazyma</taxon>
    </lineage>
</organism>
<dbReference type="KEGG" id="cten:18248423"/>
<name>G3BFE8_CANTC</name>
<dbReference type="GO" id="GO:0006360">
    <property type="term" value="P:transcription by RNA polymerase I"/>
    <property type="evidence" value="ECO:0007669"/>
    <property type="project" value="InterPro"/>
</dbReference>
<dbReference type="GeneID" id="18248423"/>
<dbReference type="eggNOG" id="ENOG502S1BQ">
    <property type="taxonomic scope" value="Eukaryota"/>
</dbReference>
<dbReference type="HOGENOM" id="CLU_105114_0_0_1"/>
<evidence type="ECO:0000313" key="2">
    <source>
        <dbReference type="Proteomes" id="UP000000707"/>
    </source>
</evidence>
<dbReference type="PANTHER" id="PTHR28054:SF1">
    <property type="entry name" value="RNA POLYMERASE I-SPECIFIC TRANSCRIPTION INITIATION FACTOR RRN10"/>
    <property type="match status" value="1"/>
</dbReference>
<protein>
    <submittedName>
        <fullName evidence="1">Uncharacterized protein</fullName>
    </submittedName>
</protein>
<dbReference type="RefSeq" id="XP_006689885.1">
    <property type="nucleotide sequence ID" value="XM_006689822.1"/>
</dbReference>
<proteinExistence type="predicted"/>
<dbReference type="InterPro" id="IPR022793">
    <property type="entry name" value="Rrn10"/>
</dbReference>
<dbReference type="OrthoDB" id="2565191at2759"/>
<dbReference type="AlphaFoldDB" id="G3BFE8"/>
<dbReference type="EMBL" id="GL996528">
    <property type="protein sequence ID" value="EGV60671.1"/>
    <property type="molecule type" value="Genomic_DNA"/>
</dbReference>